<dbReference type="GeneID" id="66074341"/>
<dbReference type="EMBL" id="CM032182">
    <property type="protein sequence ID" value="KAG7097954.1"/>
    <property type="molecule type" value="Genomic_DNA"/>
</dbReference>
<dbReference type="KEGG" id="more:E1B28_005265"/>
<name>A0A9P7V0C7_9AGAR</name>
<dbReference type="OrthoDB" id="3270296at2759"/>
<evidence type="ECO:0000313" key="1">
    <source>
        <dbReference type="EMBL" id="KAG7097954.1"/>
    </source>
</evidence>
<dbReference type="Proteomes" id="UP001049176">
    <property type="component" value="Chromosome 2"/>
</dbReference>
<organism evidence="1 2">
    <name type="scientific">Marasmius oreades</name>
    <name type="common">fairy-ring Marasmius</name>
    <dbReference type="NCBI Taxonomy" id="181124"/>
    <lineage>
        <taxon>Eukaryota</taxon>
        <taxon>Fungi</taxon>
        <taxon>Dikarya</taxon>
        <taxon>Basidiomycota</taxon>
        <taxon>Agaricomycotina</taxon>
        <taxon>Agaricomycetes</taxon>
        <taxon>Agaricomycetidae</taxon>
        <taxon>Agaricales</taxon>
        <taxon>Marasmiineae</taxon>
        <taxon>Marasmiaceae</taxon>
        <taxon>Marasmius</taxon>
    </lineage>
</organism>
<dbReference type="AlphaFoldDB" id="A0A9P7V0C7"/>
<keyword evidence="2" id="KW-1185">Reference proteome</keyword>
<protein>
    <submittedName>
        <fullName evidence="1">Uncharacterized protein</fullName>
    </submittedName>
</protein>
<accession>A0A9P7V0C7</accession>
<comment type="caution">
    <text evidence="1">The sequence shown here is derived from an EMBL/GenBank/DDBJ whole genome shotgun (WGS) entry which is preliminary data.</text>
</comment>
<proteinExistence type="predicted"/>
<sequence>MFEGWRLWMNGLLNGRLSRMALPSAIRIWNRLTMRFGVRGIHLKQEKFLVGALNRMTHLTQFVWNSNHSPISIDRAWPTLLNTPSLRDIEINDNLVFSPLATVEESDESDEEASAFVSHRNAEQRRKELPAVKTVALRSTRHVYGSTKHPELTRAKGLLNSCPNLENLEITYTPARSQAGLQPHVPAAAHLLPAEEFLLVGRWPQLRSLSLQTFGALRLRRTSLFIFAHLNLEVLHLDVVPRMS</sequence>
<evidence type="ECO:0000313" key="2">
    <source>
        <dbReference type="Proteomes" id="UP001049176"/>
    </source>
</evidence>
<dbReference type="RefSeq" id="XP_043014424.1">
    <property type="nucleotide sequence ID" value="XM_043149816.1"/>
</dbReference>
<reference evidence="1" key="1">
    <citation type="journal article" date="2021" name="Genome Biol. Evol.">
        <title>The assembled and annotated genome of the fairy-ring fungus Marasmius oreades.</title>
        <authorList>
            <person name="Hiltunen M."/>
            <person name="Ament-Velasquez S.L."/>
            <person name="Johannesson H."/>
        </authorList>
    </citation>
    <scope>NUCLEOTIDE SEQUENCE</scope>
    <source>
        <strain evidence="1">03SP1</strain>
    </source>
</reference>
<gene>
    <name evidence="1" type="ORF">E1B28_005265</name>
</gene>